<protein>
    <submittedName>
        <fullName evidence="2">Uncharacterized protein</fullName>
    </submittedName>
</protein>
<evidence type="ECO:0000313" key="3">
    <source>
        <dbReference type="Proteomes" id="UP000522081"/>
    </source>
</evidence>
<evidence type="ECO:0000313" key="2">
    <source>
        <dbReference type="EMBL" id="NYH97156.1"/>
    </source>
</evidence>
<keyword evidence="3" id="KW-1185">Reference proteome</keyword>
<reference evidence="2 3" key="1">
    <citation type="submission" date="2020-07" db="EMBL/GenBank/DDBJ databases">
        <title>Genomic Encyclopedia of Type Strains, Phase IV (KMG-IV): sequencing the most valuable type-strain genomes for metagenomic binning, comparative biology and taxonomic classification.</title>
        <authorList>
            <person name="Goeker M."/>
        </authorList>
    </citation>
    <scope>NUCLEOTIDE SEQUENCE [LARGE SCALE GENOMIC DNA]</scope>
    <source>
        <strain evidence="2 3">DSM 29043</strain>
    </source>
</reference>
<comment type="caution">
    <text evidence="2">The sequence shown here is derived from an EMBL/GenBank/DDBJ whole genome shotgun (WGS) entry which is preliminary data.</text>
</comment>
<dbReference type="EMBL" id="JACBZF010000015">
    <property type="protein sequence ID" value="NYH97156.1"/>
    <property type="molecule type" value="Genomic_DNA"/>
</dbReference>
<feature type="compositionally biased region" description="Pro residues" evidence="1">
    <location>
        <begin position="124"/>
        <end position="133"/>
    </location>
</feature>
<proteinExistence type="predicted"/>
<feature type="region of interest" description="Disordered" evidence="1">
    <location>
        <begin position="115"/>
        <end position="134"/>
    </location>
</feature>
<accession>A0A7Y9Y203</accession>
<gene>
    <name evidence="2" type="ORF">FHS75_003517</name>
</gene>
<name>A0A7Y9Y203_9SPHN</name>
<dbReference type="AlphaFoldDB" id="A0A7Y9Y203"/>
<dbReference type="RefSeq" id="WP_179408919.1">
    <property type="nucleotide sequence ID" value="NZ_BMGF01000018.1"/>
</dbReference>
<evidence type="ECO:0000256" key="1">
    <source>
        <dbReference type="SAM" id="MobiDB-lite"/>
    </source>
</evidence>
<dbReference type="Proteomes" id="UP000522081">
    <property type="component" value="Unassembled WGS sequence"/>
</dbReference>
<sequence length="215" mass="23083">MDLELLGLRQAIAAWRDQAILDAAELLNTCGAESLEAFESNLHTAGPLDMIWDPASYAADAIDREMLAHSSGPLVTTLMQAAEDLGAKEPRFAALSKALAESASALDLPQIAEDASEPKARPTPTAPATPSPKWPALLLRRASELGRKASDNIGEAADSAARTLRDRTILHDRLRSAARTHLANRWMGRSGQPRPVLAQVILLIDETAAQARMLP</sequence>
<organism evidence="2 3">
    <name type="scientific">Novosphingobium marinum</name>
    <dbReference type="NCBI Taxonomy" id="1514948"/>
    <lineage>
        <taxon>Bacteria</taxon>
        <taxon>Pseudomonadati</taxon>
        <taxon>Pseudomonadota</taxon>
        <taxon>Alphaproteobacteria</taxon>
        <taxon>Sphingomonadales</taxon>
        <taxon>Sphingomonadaceae</taxon>
        <taxon>Novosphingobium</taxon>
    </lineage>
</organism>